<dbReference type="SUPFAM" id="SSF52467">
    <property type="entry name" value="DHS-like NAD/FAD-binding domain"/>
    <property type="match status" value="1"/>
</dbReference>
<keyword evidence="2 3" id="KW-0786">Thiamine pyrophosphate</keyword>
<dbReference type="EMBL" id="UWPJ01000008">
    <property type="protein sequence ID" value="VCU68922.1"/>
    <property type="molecule type" value="Genomic_DNA"/>
</dbReference>
<dbReference type="FunFam" id="3.40.50.970:FF:000007">
    <property type="entry name" value="Acetolactate synthase"/>
    <property type="match status" value="1"/>
</dbReference>
<dbReference type="RefSeq" id="WP_124078235.1">
    <property type="nucleotide sequence ID" value="NZ_UWPJ01000008.1"/>
</dbReference>
<dbReference type="Gene3D" id="3.40.50.1220">
    <property type="entry name" value="TPP-binding domain"/>
    <property type="match status" value="1"/>
</dbReference>
<comment type="similarity">
    <text evidence="1 3">Belongs to the TPP enzyme family.</text>
</comment>
<dbReference type="Pfam" id="PF02776">
    <property type="entry name" value="TPP_enzyme_N"/>
    <property type="match status" value="1"/>
</dbReference>
<dbReference type="InterPro" id="IPR012001">
    <property type="entry name" value="Thiamin_PyroP_enz_TPP-bd_dom"/>
</dbReference>
<organism evidence="7 8">
    <name type="scientific">Pigmentiphaga humi</name>
    <dbReference type="NCBI Taxonomy" id="2478468"/>
    <lineage>
        <taxon>Bacteria</taxon>
        <taxon>Pseudomonadati</taxon>
        <taxon>Pseudomonadota</taxon>
        <taxon>Betaproteobacteria</taxon>
        <taxon>Burkholderiales</taxon>
        <taxon>Alcaligenaceae</taxon>
        <taxon>Pigmentiphaga</taxon>
    </lineage>
</organism>
<dbReference type="Pfam" id="PF02775">
    <property type="entry name" value="TPP_enzyme_C"/>
    <property type="match status" value="1"/>
</dbReference>
<evidence type="ECO:0000313" key="7">
    <source>
        <dbReference type="EMBL" id="VCU68922.1"/>
    </source>
</evidence>
<dbReference type="InterPro" id="IPR012000">
    <property type="entry name" value="Thiamin_PyroP_enz_cen_dom"/>
</dbReference>
<dbReference type="EC" id="2.2.1.6" evidence="7"/>
<dbReference type="Proteomes" id="UP000277294">
    <property type="component" value="Unassembled WGS sequence"/>
</dbReference>
<accession>A0A3P4AYR4</accession>
<sequence>MIPTPSLRTGGQILVDALKIHGVDHAFCVPGESFLPALDALHAARDSIRTVVCRQEGAAAHMAEAYGKLTGKPGVCLVTRGPGATNASIGVHTASQDSTPMVLLVGQVGTGLLERQAWQEIDVRAMFGSLAKWATQVDHLERLPEMMNRAFQTAVSGRPGPVVVGLPEDVLYQHLDVADTRPFVPVQPQPGTEDMERLRGLIERSRRPLLVLGGGGWSADACDDMRAFAQAFQLPVGTAFRRQDLFDNTHPNYAGDIGVGVADTLAQRVRQADLVIAVGARLGETTTAGYTLLGVPDMEARFVHVHPAIDELGKVYRPDLAINAGMAAFAAAASRLAPPADPVWSDWTRSANADYLATLAPPAMPGTLNLGEVVRHLRERLPADAIVTNGAGNYTGWIHRFFQYPGFRTQLAPASGVMGYGTPAACAAALLHPDRTVVCFAGDGCFLMNSQELATARQYGLRVVFIVVNNGMYGSIRMHQEIHYPGRVFGTSLENPDFPALAAAYGIEGHLVERTADFAACFERALAAPHGALIELRIDPEAITPRTTLSALRRKSEQGR</sequence>
<feature type="domain" description="Thiamine pyrophosphate enzyme central" evidence="4">
    <location>
        <begin position="197"/>
        <end position="330"/>
    </location>
</feature>
<evidence type="ECO:0000259" key="5">
    <source>
        <dbReference type="Pfam" id="PF02775"/>
    </source>
</evidence>
<dbReference type="NCBIfam" id="NF006052">
    <property type="entry name" value="PRK08199.1"/>
    <property type="match status" value="1"/>
</dbReference>
<keyword evidence="7" id="KW-0808">Transferase</keyword>
<dbReference type="PANTHER" id="PTHR18968:SF120">
    <property type="entry name" value="ACETOLACTATE SYNTHASE LARGE SUBUNIT"/>
    <property type="match status" value="1"/>
</dbReference>
<name>A0A3P4AYR4_9BURK</name>
<dbReference type="CDD" id="cd07035">
    <property type="entry name" value="TPP_PYR_POX_like"/>
    <property type="match status" value="1"/>
</dbReference>
<dbReference type="Gene3D" id="3.40.50.970">
    <property type="match status" value="2"/>
</dbReference>
<dbReference type="GO" id="GO:0009099">
    <property type="term" value="P:L-valine biosynthetic process"/>
    <property type="evidence" value="ECO:0007669"/>
    <property type="project" value="TreeGrafter"/>
</dbReference>
<dbReference type="GO" id="GO:0003984">
    <property type="term" value="F:acetolactate synthase activity"/>
    <property type="evidence" value="ECO:0007669"/>
    <property type="project" value="UniProtKB-EC"/>
</dbReference>
<reference evidence="7 8" key="1">
    <citation type="submission" date="2018-10" db="EMBL/GenBank/DDBJ databases">
        <authorList>
            <person name="Criscuolo A."/>
        </authorList>
    </citation>
    <scope>NUCLEOTIDE SEQUENCE [LARGE SCALE GENOMIC DNA]</scope>
    <source>
        <strain evidence="7">DnA1</strain>
    </source>
</reference>
<evidence type="ECO:0000256" key="2">
    <source>
        <dbReference type="ARBA" id="ARBA00023052"/>
    </source>
</evidence>
<feature type="domain" description="Thiamine pyrophosphate enzyme TPP-binding" evidence="5">
    <location>
        <begin position="390"/>
        <end position="535"/>
    </location>
</feature>
<dbReference type="GO" id="GO:0009097">
    <property type="term" value="P:isoleucine biosynthetic process"/>
    <property type="evidence" value="ECO:0007669"/>
    <property type="project" value="TreeGrafter"/>
</dbReference>
<dbReference type="Pfam" id="PF00205">
    <property type="entry name" value="TPP_enzyme_M"/>
    <property type="match status" value="1"/>
</dbReference>
<dbReference type="InterPro" id="IPR029061">
    <property type="entry name" value="THDP-binding"/>
</dbReference>
<proteinExistence type="inferred from homology"/>
<dbReference type="InterPro" id="IPR011766">
    <property type="entry name" value="TPP_enzyme_TPP-bd"/>
</dbReference>
<dbReference type="InterPro" id="IPR029035">
    <property type="entry name" value="DHS-like_NAD/FAD-binding_dom"/>
</dbReference>
<dbReference type="GO" id="GO:0005948">
    <property type="term" value="C:acetolactate synthase complex"/>
    <property type="evidence" value="ECO:0007669"/>
    <property type="project" value="TreeGrafter"/>
</dbReference>
<dbReference type="GO" id="GO:0050660">
    <property type="term" value="F:flavin adenine dinucleotide binding"/>
    <property type="evidence" value="ECO:0007669"/>
    <property type="project" value="TreeGrafter"/>
</dbReference>
<evidence type="ECO:0000259" key="6">
    <source>
        <dbReference type="Pfam" id="PF02776"/>
    </source>
</evidence>
<dbReference type="SUPFAM" id="SSF52518">
    <property type="entry name" value="Thiamin diphosphate-binding fold (THDP-binding)"/>
    <property type="match status" value="2"/>
</dbReference>
<evidence type="ECO:0000256" key="1">
    <source>
        <dbReference type="ARBA" id="ARBA00007812"/>
    </source>
</evidence>
<dbReference type="GO" id="GO:0000287">
    <property type="term" value="F:magnesium ion binding"/>
    <property type="evidence" value="ECO:0007669"/>
    <property type="project" value="InterPro"/>
</dbReference>
<dbReference type="OrthoDB" id="2254214at2"/>
<dbReference type="AlphaFoldDB" id="A0A3P4AYR4"/>
<protein>
    <submittedName>
        <fullName evidence="7">Acetolactate synthase isozyme 2 large subunit</fullName>
        <ecNumber evidence="7">2.2.1.6</ecNumber>
    </submittedName>
</protein>
<evidence type="ECO:0000256" key="3">
    <source>
        <dbReference type="RuleBase" id="RU362132"/>
    </source>
</evidence>
<dbReference type="PANTHER" id="PTHR18968">
    <property type="entry name" value="THIAMINE PYROPHOSPHATE ENZYMES"/>
    <property type="match status" value="1"/>
</dbReference>
<keyword evidence="8" id="KW-1185">Reference proteome</keyword>
<dbReference type="InterPro" id="IPR045229">
    <property type="entry name" value="TPP_enz"/>
</dbReference>
<evidence type="ECO:0000313" key="8">
    <source>
        <dbReference type="Proteomes" id="UP000277294"/>
    </source>
</evidence>
<feature type="domain" description="Thiamine pyrophosphate enzyme N-terminal TPP-binding" evidence="6">
    <location>
        <begin position="8"/>
        <end position="125"/>
    </location>
</feature>
<dbReference type="CDD" id="cd00568">
    <property type="entry name" value="TPP_enzymes"/>
    <property type="match status" value="1"/>
</dbReference>
<dbReference type="GO" id="GO:0030976">
    <property type="term" value="F:thiamine pyrophosphate binding"/>
    <property type="evidence" value="ECO:0007669"/>
    <property type="project" value="InterPro"/>
</dbReference>
<gene>
    <name evidence="7" type="primary">ilvG_1</name>
    <name evidence="7" type="ORF">PIGHUM_00981</name>
</gene>
<evidence type="ECO:0000259" key="4">
    <source>
        <dbReference type="Pfam" id="PF00205"/>
    </source>
</evidence>